<proteinExistence type="predicted"/>
<gene>
    <name evidence="3" type="ORF">L207DRAFT_599734</name>
</gene>
<protein>
    <submittedName>
        <fullName evidence="3">Hsp70 family protein-like protein</fullName>
    </submittedName>
</protein>
<reference evidence="3 4" key="1">
    <citation type="submission" date="2016-04" db="EMBL/GenBank/DDBJ databases">
        <title>A degradative enzymes factory behind the ericoid mycorrhizal symbiosis.</title>
        <authorList>
            <consortium name="DOE Joint Genome Institute"/>
            <person name="Martino E."/>
            <person name="Morin E."/>
            <person name="Grelet G."/>
            <person name="Kuo A."/>
            <person name="Kohler A."/>
            <person name="Daghino S."/>
            <person name="Barry K."/>
            <person name="Choi C."/>
            <person name="Cichocki N."/>
            <person name="Clum A."/>
            <person name="Copeland A."/>
            <person name="Hainaut M."/>
            <person name="Haridas S."/>
            <person name="Labutti K."/>
            <person name="Lindquist E."/>
            <person name="Lipzen A."/>
            <person name="Khouja H.-R."/>
            <person name="Murat C."/>
            <person name="Ohm R."/>
            <person name="Olson A."/>
            <person name="Spatafora J."/>
            <person name="Veneault-Fourrey C."/>
            <person name="Henrissat B."/>
            <person name="Grigoriev I."/>
            <person name="Martin F."/>
            <person name="Perotto S."/>
        </authorList>
    </citation>
    <scope>NUCLEOTIDE SEQUENCE [LARGE SCALE GENOMIC DNA]</scope>
    <source>
        <strain evidence="3 4">F</strain>
    </source>
</reference>
<keyword evidence="2" id="KW-0067">ATP-binding</keyword>
<evidence type="ECO:0000313" key="3">
    <source>
        <dbReference type="EMBL" id="PMD37289.1"/>
    </source>
</evidence>
<dbReference type="OrthoDB" id="2963168at2759"/>
<dbReference type="Gene3D" id="3.30.420.40">
    <property type="match status" value="2"/>
</dbReference>
<organism evidence="3 4">
    <name type="scientific">Hyaloscypha variabilis (strain UAMH 11265 / GT02V1 / F)</name>
    <name type="common">Meliniomyces variabilis</name>
    <dbReference type="NCBI Taxonomy" id="1149755"/>
    <lineage>
        <taxon>Eukaryota</taxon>
        <taxon>Fungi</taxon>
        <taxon>Dikarya</taxon>
        <taxon>Ascomycota</taxon>
        <taxon>Pezizomycotina</taxon>
        <taxon>Leotiomycetes</taxon>
        <taxon>Helotiales</taxon>
        <taxon>Hyaloscyphaceae</taxon>
        <taxon>Hyaloscypha</taxon>
        <taxon>Hyaloscypha variabilis</taxon>
    </lineage>
</organism>
<dbReference type="InterPro" id="IPR013126">
    <property type="entry name" value="Hsp_70_fam"/>
</dbReference>
<evidence type="ECO:0000256" key="2">
    <source>
        <dbReference type="ARBA" id="ARBA00022840"/>
    </source>
</evidence>
<dbReference type="GO" id="GO:0005524">
    <property type="term" value="F:ATP binding"/>
    <property type="evidence" value="ECO:0007669"/>
    <property type="project" value="UniProtKB-KW"/>
</dbReference>
<dbReference type="Pfam" id="PF00012">
    <property type="entry name" value="HSP70"/>
    <property type="match status" value="1"/>
</dbReference>
<dbReference type="InterPro" id="IPR043129">
    <property type="entry name" value="ATPase_NBD"/>
</dbReference>
<evidence type="ECO:0000313" key="4">
    <source>
        <dbReference type="Proteomes" id="UP000235786"/>
    </source>
</evidence>
<dbReference type="CDD" id="cd10170">
    <property type="entry name" value="ASKHA_NBD_HSP70"/>
    <property type="match status" value="1"/>
</dbReference>
<dbReference type="PANTHER" id="PTHR14187:SF81">
    <property type="entry name" value="HSP70 FAMILY PROTEIN (AFU_ORTHOLOGUE AFUA_4G14040)"/>
    <property type="match status" value="1"/>
</dbReference>
<dbReference type="AlphaFoldDB" id="A0A2J6RFK0"/>
<dbReference type="Proteomes" id="UP000235786">
    <property type="component" value="Unassembled WGS sequence"/>
</dbReference>
<dbReference type="STRING" id="1149755.A0A2J6RFK0"/>
<sequence>MNWPGDPGTSFKTPTRIAYKKENPDNKDMEGDCWGFEVFPKLTSCSWTKLLLDKKAAVEVYDDPTLFSEVTTQGMMRLPAFRDASGVCEDFLRKLFEHLLTELHKEMTESILANTPMECWITLPAIWSDEAKDATLQAAKKAGFGARPGDEVFTIAEPEAAAIAALKKYAAADSLNPVKPKENILILDCGGGTVDITTYKITQVEPRLDFEELCVGIGGKCGSTYIDRRLHVFLSEKLGAAFKHASWALKGPGSNFMNTFESVKRNFGIKKKARVQGLPIKLGILESEYYDDDDRCVKLSYDDVERLFAPVIKEIINLVENQVQDVKKNSGGRIDRIILVGGFGSSPYLFNALEEWCTENGNITLIKPEHPQSAIVRGAAIRGLEGIAPRMKRARRHYGFAISMEFRDGTDPESTAYIDDFDGEKIFSDTFRTQDVEMSYTPGEPVYLTMRLYSCGLNTPPEYVTNPRVDEVGSIVASFDRNYDFGPNIRSTYSFKLGKIVYKFPHQLQVRFGNKGENLQFKILVEGRVVSEAVIEFGQH</sequence>
<dbReference type="EMBL" id="KZ613949">
    <property type="protein sequence ID" value="PMD37289.1"/>
    <property type="molecule type" value="Genomic_DNA"/>
</dbReference>
<accession>A0A2J6RFK0</accession>
<dbReference type="PANTHER" id="PTHR14187">
    <property type="entry name" value="ALPHA KINASE/ELONGATION FACTOR 2 KINASE"/>
    <property type="match status" value="1"/>
</dbReference>
<keyword evidence="1" id="KW-0547">Nucleotide-binding</keyword>
<dbReference type="SUPFAM" id="SSF53067">
    <property type="entry name" value="Actin-like ATPase domain"/>
    <property type="match status" value="2"/>
</dbReference>
<dbReference type="GO" id="GO:0140662">
    <property type="term" value="F:ATP-dependent protein folding chaperone"/>
    <property type="evidence" value="ECO:0007669"/>
    <property type="project" value="InterPro"/>
</dbReference>
<evidence type="ECO:0000256" key="1">
    <source>
        <dbReference type="ARBA" id="ARBA00022741"/>
    </source>
</evidence>
<keyword evidence="4" id="KW-1185">Reference proteome</keyword>
<dbReference type="Gene3D" id="3.90.640.10">
    <property type="entry name" value="Actin, Chain A, domain 4"/>
    <property type="match status" value="1"/>
</dbReference>
<name>A0A2J6RFK0_HYAVF</name>